<accession>A0ABR4GX88</accession>
<organism evidence="2 3">
    <name type="scientific">Aspergillus granulosus</name>
    <dbReference type="NCBI Taxonomy" id="176169"/>
    <lineage>
        <taxon>Eukaryota</taxon>
        <taxon>Fungi</taxon>
        <taxon>Dikarya</taxon>
        <taxon>Ascomycota</taxon>
        <taxon>Pezizomycotina</taxon>
        <taxon>Eurotiomycetes</taxon>
        <taxon>Eurotiomycetidae</taxon>
        <taxon>Eurotiales</taxon>
        <taxon>Aspergillaceae</taxon>
        <taxon>Aspergillus</taxon>
        <taxon>Aspergillus subgen. Nidulantes</taxon>
    </lineage>
</organism>
<feature type="region of interest" description="Disordered" evidence="1">
    <location>
        <begin position="1"/>
        <end position="47"/>
    </location>
</feature>
<evidence type="ECO:0000313" key="3">
    <source>
        <dbReference type="Proteomes" id="UP001610334"/>
    </source>
</evidence>
<evidence type="ECO:0000256" key="1">
    <source>
        <dbReference type="SAM" id="MobiDB-lite"/>
    </source>
</evidence>
<comment type="caution">
    <text evidence="2">The sequence shown here is derived from an EMBL/GenBank/DDBJ whole genome shotgun (WGS) entry which is preliminary data.</text>
</comment>
<protein>
    <submittedName>
        <fullName evidence="2">Uncharacterized protein</fullName>
    </submittedName>
</protein>
<keyword evidence="3" id="KW-1185">Reference proteome</keyword>
<reference evidence="2 3" key="1">
    <citation type="submission" date="2024-07" db="EMBL/GenBank/DDBJ databases">
        <title>Section-level genome sequencing and comparative genomics of Aspergillus sections Usti and Cavernicolus.</title>
        <authorList>
            <consortium name="Lawrence Berkeley National Laboratory"/>
            <person name="Nybo J.L."/>
            <person name="Vesth T.C."/>
            <person name="Theobald S."/>
            <person name="Frisvad J.C."/>
            <person name="Larsen T.O."/>
            <person name="Kjaerboelling I."/>
            <person name="Rothschild-Mancinelli K."/>
            <person name="Lyhne E.K."/>
            <person name="Kogle M.E."/>
            <person name="Barry K."/>
            <person name="Clum A."/>
            <person name="Na H."/>
            <person name="Ledsgaard L."/>
            <person name="Lin J."/>
            <person name="Lipzen A."/>
            <person name="Kuo A."/>
            <person name="Riley R."/>
            <person name="Mondo S."/>
            <person name="Labutti K."/>
            <person name="Haridas S."/>
            <person name="Pangalinan J."/>
            <person name="Salamov A.A."/>
            <person name="Simmons B.A."/>
            <person name="Magnuson J.K."/>
            <person name="Chen J."/>
            <person name="Drula E."/>
            <person name="Henrissat B."/>
            <person name="Wiebenga A."/>
            <person name="Lubbers R.J."/>
            <person name="Gomes A.C."/>
            <person name="Makela M.R."/>
            <person name="Stajich J."/>
            <person name="Grigoriev I.V."/>
            <person name="Mortensen U.H."/>
            <person name="De Vries R.P."/>
            <person name="Baker S.E."/>
            <person name="Andersen M.R."/>
        </authorList>
    </citation>
    <scope>NUCLEOTIDE SEQUENCE [LARGE SCALE GENOMIC DNA]</scope>
    <source>
        <strain evidence="2 3">CBS 588.65</strain>
    </source>
</reference>
<dbReference type="EMBL" id="JBFXLT010000129">
    <property type="protein sequence ID" value="KAL2807832.1"/>
    <property type="molecule type" value="Genomic_DNA"/>
</dbReference>
<proteinExistence type="predicted"/>
<sequence length="70" mass="8080">MPSRKKGQPQNQRPHKRKNKPEEVNSDSQGIPEPEEPFPVSQRMPSALRVDDQQGLFQMCVHPLFLPITF</sequence>
<evidence type="ECO:0000313" key="2">
    <source>
        <dbReference type="EMBL" id="KAL2807832.1"/>
    </source>
</evidence>
<dbReference type="Proteomes" id="UP001610334">
    <property type="component" value="Unassembled WGS sequence"/>
</dbReference>
<feature type="compositionally biased region" description="Basic residues" evidence="1">
    <location>
        <begin position="1"/>
        <end position="19"/>
    </location>
</feature>
<gene>
    <name evidence="2" type="ORF">BJX63DRAFT_57439</name>
</gene>
<name>A0ABR4GX88_9EURO</name>